<keyword evidence="1" id="KW-0472">Membrane</keyword>
<keyword evidence="3" id="KW-1185">Reference proteome</keyword>
<name>A0A1H8S9X7_9EURY</name>
<sequence length="143" mass="16693">MVSDESFHQELEQIQNVIDRQASNSFKIKGWTVTLVVVALLFRTNNFQLFAAFIPLIGFWFLDAYYLKQERRFRELYNWVRQNRPDNEDHLFDMDPSRVDGDVDGTARLMLNNSLLWFYGTVGILLILYSAILTFINGGTIFG</sequence>
<evidence type="ECO:0000256" key="1">
    <source>
        <dbReference type="SAM" id="Phobius"/>
    </source>
</evidence>
<feature type="transmembrane region" description="Helical" evidence="1">
    <location>
        <begin position="47"/>
        <end position="67"/>
    </location>
</feature>
<evidence type="ECO:0000313" key="2">
    <source>
        <dbReference type="EMBL" id="SEO74973.1"/>
    </source>
</evidence>
<accession>A0A1H8S9X7</accession>
<dbReference type="EMBL" id="FOCX01000018">
    <property type="protein sequence ID" value="SEO74973.1"/>
    <property type="molecule type" value="Genomic_DNA"/>
</dbReference>
<protein>
    <submittedName>
        <fullName evidence="2">Uncharacterized protein</fullName>
    </submittedName>
</protein>
<feature type="transmembrane region" description="Helical" evidence="1">
    <location>
        <begin position="116"/>
        <end position="136"/>
    </location>
</feature>
<organism evidence="2 3">
    <name type="scientific">Halorientalis persicus</name>
    <dbReference type="NCBI Taxonomy" id="1367881"/>
    <lineage>
        <taxon>Archaea</taxon>
        <taxon>Methanobacteriati</taxon>
        <taxon>Methanobacteriota</taxon>
        <taxon>Stenosarchaea group</taxon>
        <taxon>Halobacteria</taxon>
        <taxon>Halobacteriales</taxon>
        <taxon>Haloarculaceae</taxon>
        <taxon>Halorientalis</taxon>
    </lineage>
</organism>
<reference evidence="3" key="1">
    <citation type="submission" date="2016-10" db="EMBL/GenBank/DDBJ databases">
        <authorList>
            <person name="Varghese N."/>
            <person name="Submissions S."/>
        </authorList>
    </citation>
    <scope>NUCLEOTIDE SEQUENCE [LARGE SCALE GENOMIC DNA]</scope>
    <source>
        <strain evidence="3">IBRC-M 10043</strain>
    </source>
</reference>
<keyword evidence="1" id="KW-0812">Transmembrane</keyword>
<gene>
    <name evidence="2" type="ORF">SAMN05216388_101830</name>
</gene>
<dbReference type="AlphaFoldDB" id="A0A1H8S9X7"/>
<proteinExistence type="predicted"/>
<dbReference type="OrthoDB" id="350100at2157"/>
<keyword evidence="1" id="KW-1133">Transmembrane helix</keyword>
<evidence type="ECO:0000313" key="3">
    <source>
        <dbReference type="Proteomes" id="UP000198775"/>
    </source>
</evidence>
<dbReference type="RefSeq" id="WP_092662263.1">
    <property type="nucleotide sequence ID" value="NZ_FOCX01000018.1"/>
</dbReference>
<dbReference type="Proteomes" id="UP000198775">
    <property type="component" value="Unassembled WGS sequence"/>
</dbReference>